<dbReference type="CDD" id="cd16432">
    <property type="entry name" value="CheB_Rec"/>
    <property type="match status" value="1"/>
</dbReference>
<dbReference type="SMART" id="SM00448">
    <property type="entry name" value="REC"/>
    <property type="match status" value="1"/>
</dbReference>
<dbReference type="PANTHER" id="PTHR42872">
    <property type="entry name" value="PROTEIN-GLUTAMATE METHYLESTERASE/PROTEIN-GLUTAMINE GLUTAMINASE"/>
    <property type="match status" value="1"/>
</dbReference>
<evidence type="ECO:0000256" key="5">
    <source>
        <dbReference type="HAMAP-Rule" id="MF_00099"/>
    </source>
</evidence>
<dbReference type="Gene3D" id="3.40.50.180">
    <property type="entry name" value="Methylesterase CheB, C-terminal domain"/>
    <property type="match status" value="1"/>
</dbReference>
<comment type="subcellular location">
    <subcellularLocation>
        <location evidence="5">Cytoplasm</location>
    </subcellularLocation>
</comment>
<organism evidence="11 12">
    <name type="scientific">Aminomonas paucivorans DSM 12260</name>
    <dbReference type="NCBI Taxonomy" id="584708"/>
    <lineage>
        <taxon>Bacteria</taxon>
        <taxon>Thermotogati</taxon>
        <taxon>Synergistota</taxon>
        <taxon>Synergistia</taxon>
        <taxon>Synergistales</taxon>
        <taxon>Synergistaceae</taxon>
        <taxon>Aminomonas</taxon>
    </lineage>
</organism>
<evidence type="ECO:0000256" key="7">
    <source>
        <dbReference type="PROSITE-ProRule" id="PRU00169"/>
    </source>
</evidence>
<dbReference type="SUPFAM" id="SSF52738">
    <property type="entry name" value="Methylesterase CheB, C-terminal domain"/>
    <property type="match status" value="1"/>
</dbReference>
<evidence type="ECO:0000256" key="1">
    <source>
        <dbReference type="ARBA" id="ARBA00022490"/>
    </source>
</evidence>
<dbReference type="PROSITE" id="PS50122">
    <property type="entry name" value="CHEB"/>
    <property type="match status" value="1"/>
</dbReference>
<dbReference type="InterPro" id="IPR035909">
    <property type="entry name" value="CheB_C"/>
</dbReference>
<feature type="active site" evidence="5 6">
    <location>
        <position position="163"/>
    </location>
</feature>
<protein>
    <recommendedName>
        <fullName evidence="5">Protein-glutamate methylesterase/protein-glutamine glutaminase</fullName>
        <ecNumber evidence="5">3.1.1.61</ecNumber>
        <ecNumber evidence="5">3.5.1.44</ecNumber>
    </recommendedName>
</protein>
<reference evidence="11 12" key="1">
    <citation type="journal article" date="2010" name="Stand. Genomic Sci.">
        <title>Non-contiguous finished genome sequence of Aminomonas paucivorans type strain (GLU-3).</title>
        <authorList>
            <person name="Pitluck S."/>
            <person name="Yasawong M."/>
            <person name="Held B."/>
            <person name="Lapidus A."/>
            <person name="Nolan M."/>
            <person name="Copeland A."/>
            <person name="Lucas S."/>
            <person name="Del Rio T.G."/>
            <person name="Tice H."/>
            <person name="Cheng J.F."/>
            <person name="Chertkov O."/>
            <person name="Goodwin L."/>
            <person name="Tapia R."/>
            <person name="Han C."/>
            <person name="Liolios K."/>
            <person name="Ivanova N."/>
            <person name="Mavromatis K."/>
            <person name="Ovchinnikova G."/>
            <person name="Pati A."/>
            <person name="Chen A."/>
            <person name="Palaniappan K."/>
            <person name="Land M."/>
            <person name="Hauser L."/>
            <person name="Chang Y.J."/>
            <person name="Jeffries C.D."/>
            <person name="Pukall R."/>
            <person name="Spring S."/>
            <person name="Rohde M."/>
            <person name="Sikorski J."/>
            <person name="Goker M."/>
            <person name="Woyke T."/>
            <person name="Bristow J."/>
            <person name="Eisen J.A."/>
            <person name="Markowitz V."/>
            <person name="Hugenholtz P."/>
            <person name="Kyrpides N.C."/>
            <person name="Klenk H.P."/>
        </authorList>
    </citation>
    <scope>NUCLEOTIDE SEQUENCE [LARGE SCALE GENOMIC DNA]</scope>
    <source>
        <strain evidence="11 12">DSM 12260</strain>
    </source>
</reference>
<feature type="region of interest" description="Disordered" evidence="8">
    <location>
        <begin position="335"/>
        <end position="355"/>
    </location>
</feature>
<evidence type="ECO:0000256" key="6">
    <source>
        <dbReference type="PROSITE-ProRule" id="PRU00050"/>
    </source>
</evidence>
<feature type="modified residue" description="4-aspartylphosphate" evidence="5 7">
    <location>
        <position position="56"/>
    </location>
</feature>
<dbReference type="Gene3D" id="3.40.50.2300">
    <property type="match status" value="1"/>
</dbReference>
<keyword evidence="3 5" id="KW-0378">Hydrolase</keyword>
<dbReference type="InterPro" id="IPR011006">
    <property type="entry name" value="CheY-like_superfamily"/>
</dbReference>
<evidence type="ECO:0000259" key="10">
    <source>
        <dbReference type="PROSITE" id="PS50122"/>
    </source>
</evidence>
<dbReference type="CDD" id="cd17541">
    <property type="entry name" value="REC_CheB-like"/>
    <property type="match status" value="1"/>
</dbReference>
<feature type="domain" description="Response regulatory" evidence="9">
    <location>
        <begin position="3"/>
        <end position="123"/>
    </location>
</feature>
<evidence type="ECO:0000256" key="3">
    <source>
        <dbReference type="ARBA" id="ARBA00022801"/>
    </source>
</evidence>
<dbReference type="PaxDb" id="584708-Apau_0472"/>
<dbReference type="OrthoDB" id="9793421at2"/>
<dbReference type="EMBL" id="CM001022">
    <property type="protein sequence ID" value="EFQ22906.1"/>
    <property type="molecule type" value="Genomic_DNA"/>
</dbReference>
<accession>E3CZX4</accession>
<dbReference type="Pfam" id="PF01339">
    <property type="entry name" value="CheB_methylest"/>
    <property type="match status" value="1"/>
</dbReference>
<comment type="PTM">
    <text evidence="5">Phosphorylated by CheA. Phosphorylation of the N-terminal regulatory domain activates the methylesterase activity.</text>
</comment>
<dbReference type="eggNOG" id="COG2201">
    <property type="taxonomic scope" value="Bacteria"/>
</dbReference>
<evidence type="ECO:0000256" key="2">
    <source>
        <dbReference type="ARBA" id="ARBA00022500"/>
    </source>
</evidence>
<dbReference type="PANTHER" id="PTHR42872:SF6">
    <property type="entry name" value="PROTEIN-GLUTAMATE METHYLESTERASE_PROTEIN-GLUTAMINE GLUTAMINASE"/>
    <property type="match status" value="1"/>
</dbReference>
<dbReference type="PIRSF" id="PIRSF000876">
    <property type="entry name" value="RR_chemtxs_CheB"/>
    <property type="match status" value="1"/>
</dbReference>
<dbReference type="Pfam" id="PF00072">
    <property type="entry name" value="Response_reg"/>
    <property type="match status" value="1"/>
</dbReference>
<evidence type="ECO:0000256" key="8">
    <source>
        <dbReference type="SAM" id="MobiDB-lite"/>
    </source>
</evidence>
<dbReference type="SUPFAM" id="SSF52172">
    <property type="entry name" value="CheY-like"/>
    <property type="match status" value="1"/>
</dbReference>
<evidence type="ECO:0000256" key="4">
    <source>
        <dbReference type="ARBA" id="ARBA00048267"/>
    </source>
</evidence>
<dbReference type="GO" id="GO:0008984">
    <property type="term" value="F:protein-glutamate methylesterase activity"/>
    <property type="evidence" value="ECO:0007669"/>
    <property type="project" value="UniProtKB-UniRule"/>
</dbReference>
<comment type="catalytic activity">
    <reaction evidence="5">
        <text>L-glutaminyl-[protein] + H2O = L-glutamyl-[protein] + NH4(+)</text>
        <dbReference type="Rhea" id="RHEA:16441"/>
        <dbReference type="Rhea" id="RHEA-COMP:10207"/>
        <dbReference type="Rhea" id="RHEA-COMP:10208"/>
        <dbReference type="ChEBI" id="CHEBI:15377"/>
        <dbReference type="ChEBI" id="CHEBI:28938"/>
        <dbReference type="ChEBI" id="CHEBI:29973"/>
        <dbReference type="ChEBI" id="CHEBI:30011"/>
        <dbReference type="EC" id="3.5.1.44"/>
    </reaction>
</comment>
<dbReference type="RefSeq" id="WP_006300059.1">
    <property type="nucleotide sequence ID" value="NZ_CM001022.1"/>
</dbReference>
<dbReference type="HAMAP" id="MF_00099">
    <property type="entry name" value="CheB_chemtxs"/>
    <property type="match status" value="1"/>
</dbReference>
<comment type="domain">
    <text evidence="5">Contains a C-terminal catalytic domain, and an N-terminal region which modulates catalytic activity.</text>
</comment>
<keyword evidence="2 5" id="KW-0145">Chemotaxis</keyword>
<comment type="similarity">
    <text evidence="5">Belongs to the CheB family.</text>
</comment>
<keyword evidence="12" id="KW-1185">Reference proteome</keyword>
<keyword evidence="5 7" id="KW-0597">Phosphoprotein</keyword>
<dbReference type="EC" id="3.5.1.44" evidence="5"/>
<dbReference type="HOGENOM" id="CLU_000445_51_0_0"/>
<feature type="active site" evidence="5 6">
    <location>
        <position position="283"/>
    </location>
</feature>
<evidence type="ECO:0000259" key="9">
    <source>
        <dbReference type="PROSITE" id="PS50110"/>
    </source>
</evidence>
<comment type="catalytic activity">
    <reaction evidence="4 5">
        <text>[protein]-L-glutamate 5-O-methyl ester + H2O = L-glutamyl-[protein] + methanol + H(+)</text>
        <dbReference type="Rhea" id="RHEA:23236"/>
        <dbReference type="Rhea" id="RHEA-COMP:10208"/>
        <dbReference type="Rhea" id="RHEA-COMP:10311"/>
        <dbReference type="ChEBI" id="CHEBI:15377"/>
        <dbReference type="ChEBI" id="CHEBI:15378"/>
        <dbReference type="ChEBI" id="CHEBI:17790"/>
        <dbReference type="ChEBI" id="CHEBI:29973"/>
        <dbReference type="ChEBI" id="CHEBI:82795"/>
        <dbReference type="EC" id="3.1.1.61"/>
    </reaction>
</comment>
<sequence length="355" mass="38133">MIRVLVTDDSEVFRKLLGNLLERDPEIRVTGQASSGEEAVERVLRQPDAFDVVIMDVQMPGMGGLEATRRLMGTAPLPIVVVSACWSPEEIDLTFRAMDAGALEILPKPRDGEPLESYAQELTAKVRRAASVRVLLPAPRHRAPKRLPPLRSEELQVVAVGASTGGPQALKVLLPRLPAAFPLPLLLVQHITPGFEEGFADWLDRSGPLRVRLARRGDDLIPGQVLVAPAGTHLELDPSCRVLLTQAPPEHGVRPAASVLFRSVTRRFGGDAAAVLLSGMGTDGAQEMRLLRDRGGTTFAQDAPSSLIWGMPGEAVRLAGAEQVLPPERIAAALAALARRPDEDDAPPREGGTKP</sequence>
<dbReference type="GO" id="GO:0006935">
    <property type="term" value="P:chemotaxis"/>
    <property type="evidence" value="ECO:0007669"/>
    <property type="project" value="UniProtKB-UniRule"/>
</dbReference>
<dbReference type="EC" id="3.1.1.61" evidence="5"/>
<evidence type="ECO:0000313" key="12">
    <source>
        <dbReference type="Proteomes" id="UP000005096"/>
    </source>
</evidence>
<feature type="domain" description="CheB-type methylesterase" evidence="10">
    <location>
        <begin position="149"/>
        <end position="341"/>
    </location>
</feature>
<dbReference type="NCBIfam" id="NF001965">
    <property type="entry name" value="PRK00742.1"/>
    <property type="match status" value="1"/>
</dbReference>
<dbReference type="GO" id="GO:0000156">
    <property type="term" value="F:phosphorelay response regulator activity"/>
    <property type="evidence" value="ECO:0007669"/>
    <property type="project" value="InterPro"/>
</dbReference>
<dbReference type="InterPro" id="IPR001789">
    <property type="entry name" value="Sig_transdc_resp-reg_receiver"/>
</dbReference>
<dbReference type="GO" id="GO:0005737">
    <property type="term" value="C:cytoplasm"/>
    <property type="evidence" value="ECO:0007669"/>
    <property type="project" value="UniProtKB-SubCell"/>
</dbReference>
<keyword evidence="1 5" id="KW-0963">Cytoplasm</keyword>
<dbReference type="GO" id="GO:0050568">
    <property type="term" value="F:protein-glutamine glutaminase activity"/>
    <property type="evidence" value="ECO:0007669"/>
    <property type="project" value="UniProtKB-UniRule"/>
</dbReference>
<comment type="function">
    <text evidence="5">Involved in chemotaxis. Part of a chemotaxis signal transduction system that modulates chemotaxis in response to various stimuli. Catalyzes the demethylation of specific methylglutamate residues introduced into the chemoreceptors (methyl-accepting chemotaxis proteins or MCP) by CheR. Also mediates the irreversible deamidation of specific glutamine residues to glutamic acid.</text>
</comment>
<dbReference type="PROSITE" id="PS50110">
    <property type="entry name" value="RESPONSE_REGULATORY"/>
    <property type="match status" value="1"/>
</dbReference>
<dbReference type="Proteomes" id="UP000005096">
    <property type="component" value="Chromosome"/>
</dbReference>
<dbReference type="AlphaFoldDB" id="E3CZX4"/>
<proteinExistence type="inferred from homology"/>
<name>E3CZX4_9BACT</name>
<dbReference type="STRING" id="584708.Apau_0472"/>
<feature type="compositionally biased region" description="Basic and acidic residues" evidence="8">
    <location>
        <begin position="339"/>
        <end position="355"/>
    </location>
</feature>
<gene>
    <name evidence="5" type="primary">cheB</name>
    <name evidence="11" type="ORF">Apau_0472</name>
</gene>
<feature type="active site" evidence="5 6">
    <location>
        <position position="190"/>
    </location>
</feature>
<evidence type="ECO:0000313" key="11">
    <source>
        <dbReference type="EMBL" id="EFQ22906.1"/>
    </source>
</evidence>
<dbReference type="InterPro" id="IPR000673">
    <property type="entry name" value="Sig_transdc_resp-reg_Me-estase"/>
</dbReference>
<dbReference type="InterPro" id="IPR008248">
    <property type="entry name" value="CheB-like"/>
</dbReference>